<accession>A0A833L1K2</accession>
<dbReference type="InterPro" id="IPR005543">
    <property type="entry name" value="PASTA_dom"/>
</dbReference>
<dbReference type="AlphaFoldDB" id="A0A833L1K2"/>
<proteinExistence type="predicted"/>
<comment type="caution">
    <text evidence="2">The sequence shown here is derived from an EMBL/GenBank/DDBJ whole genome shotgun (WGS) entry which is preliminary data.</text>
</comment>
<feature type="domain" description="PASTA" evidence="1">
    <location>
        <begin position="29"/>
        <end position="87"/>
    </location>
</feature>
<name>A0A833L1K2_UNCSA</name>
<protein>
    <recommendedName>
        <fullName evidence="1">PASTA domain-containing protein</fullName>
    </recommendedName>
</protein>
<organism evidence="2 3">
    <name type="scientific">Candidatus Saganbacteria bacterium</name>
    <dbReference type="NCBI Taxonomy" id="2575572"/>
    <lineage>
        <taxon>Bacteria</taxon>
        <taxon>Bacillati</taxon>
        <taxon>Saganbacteria</taxon>
    </lineage>
</organism>
<sequence length="109" mass="12032">MAMILAIISAPVIISYIVLTHFSPLPETVVPYVIGLSEMEAFEKLESIGLICFVEKNYENEDVVSFQRPEAGRVAKEGRAVTIIIGKPKTIDYIIKSNETTKESTGEAQ</sequence>
<evidence type="ECO:0000313" key="2">
    <source>
        <dbReference type="EMBL" id="KAF0134557.1"/>
    </source>
</evidence>
<evidence type="ECO:0000259" key="1">
    <source>
        <dbReference type="Pfam" id="PF03793"/>
    </source>
</evidence>
<dbReference type="Gene3D" id="3.30.10.20">
    <property type="match status" value="1"/>
</dbReference>
<dbReference type="Pfam" id="PF03793">
    <property type="entry name" value="PASTA"/>
    <property type="match status" value="1"/>
</dbReference>
<gene>
    <name evidence="2" type="ORF">FD145_575</name>
</gene>
<dbReference type="Proteomes" id="UP000488506">
    <property type="component" value="Unassembled WGS sequence"/>
</dbReference>
<reference evidence="2 3" key="1">
    <citation type="submission" date="2019-12" db="EMBL/GenBank/DDBJ databases">
        <authorList>
            <person name="Wolfe R."/>
            <person name="Danczak R."/>
            <person name="Wilkins M."/>
        </authorList>
    </citation>
    <scope>NUCLEOTIDE SEQUENCE [LARGE SCALE GENOMIC DNA]</scope>
    <source>
        <strain evidence="2">X2_MaxBin.013</strain>
    </source>
</reference>
<dbReference type="CDD" id="cd06577">
    <property type="entry name" value="PASTA_pknB"/>
    <property type="match status" value="1"/>
</dbReference>
<evidence type="ECO:0000313" key="3">
    <source>
        <dbReference type="Proteomes" id="UP000488506"/>
    </source>
</evidence>
<dbReference type="EMBL" id="WPAF01000007">
    <property type="protein sequence ID" value="KAF0134557.1"/>
    <property type="molecule type" value="Genomic_DNA"/>
</dbReference>